<accession>V4CQA7</accession>
<dbReference type="GO" id="GO:0050482">
    <property type="term" value="P:arachidonate secretion"/>
    <property type="evidence" value="ECO:0007669"/>
    <property type="project" value="InterPro"/>
</dbReference>
<dbReference type="Proteomes" id="UP000030746">
    <property type="component" value="Unassembled WGS sequence"/>
</dbReference>
<dbReference type="EMBL" id="KB199676">
    <property type="protein sequence ID" value="ESP04645.1"/>
    <property type="molecule type" value="Genomic_DNA"/>
</dbReference>
<dbReference type="STRING" id="225164.V4CQA7"/>
<dbReference type="KEGG" id="lgi:LOTGIDRAFT_135845"/>
<name>V4CQA7_LOTGI</name>
<dbReference type="PANTHER" id="PTHR12824">
    <property type="entry name" value="GROUP XII SECRETORY PHOSPHOLIPASE A2 FAMILY MEMBER"/>
    <property type="match status" value="1"/>
</dbReference>
<dbReference type="GO" id="GO:0016042">
    <property type="term" value="P:lipid catabolic process"/>
    <property type="evidence" value="ECO:0007669"/>
    <property type="project" value="InterPro"/>
</dbReference>
<keyword evidence="2" id="KW-1185">Reference proteome</keyword>
<dbReference type="InterPro" id="IPR036444">
    <property type="entry name" value="PLipase_A2_dom_sf"/>
</dbReference>
<dbReference type="InterPro" id="IPR010711">
    <property type="entry name" value="PLA2G12"/>
</dbReference>
<gene>
    <name evidence="1" type="ORF">LOTGIDRAFT_135845</name>
</gene>
<dbReference type="GO" id="GO:0006644">
    <property type="term" value="P:phospholipid metabolic process"/>
    <property type="evidence" value="ECO:0007669"/>
    <property type="project" value="InterPro"/>
</dbReference>
<dbReference type="OMA" id="IRTLGCR"/>
<dbReference type="GO" id="GO:0005509">
    <property type="term" value="F:calcium ion binding"/>
    <property type="evidence" value="ECO:0007669"/>
    <property type="project" value="InterPro"/>
</dbReference>
<dbReference type="PANTHER" id="PTHR12824:SF8">
    <property type="entry name" value="GXIVSPLA2, ISOFORM A"/>
    <property type="match status" value="1"/>
</dbReference>
<proteinExistence type="predicted"/>
<dbReference type="CTD" id="20233731"/>
<dbReference type="OrthoDB" id="3935740at2759"/>
<dbReference type="AlphaFoldDB" id="V4CQA7"/>
<sequence length="98" mass="11155">MPVVTKCCDKHDICYDTCNENKENCDDQFRVCLQQVCRKVKDVFSTDAYNGNICESTADMMYTGVFGLGCKSFKDSQKNACLCPEEKSNQRARRSTEL</sequence>
<dbReference type="Gene3D" id="1.20.90.10">
    <property type="entry name" value="Phospholipase A2 domain"/>
    <property type="match status" value="1"/>
</dbReference>
<organism evidence="1 2">
    <name type="scientific">Lottia gigantea</name>
    <name type="common">Giant owl limpet</name>
    <dbReference type="NCBI Taxonomy" id="225164"/>
    <lineage>
        <taxon>Eukaryota</taxon>
        <taxon>Metazoa</taxon>
        <taxon>Spiralia</taxon>
        <taxon>Lophotrochozoa</taxon>
        <taxon>Mollusca</taxon>
        <taxon>Gastropoda</taxon>
        <taxon>Patellogastropoda</taxon>
        <taxon>Lottioidea</taxon>
        <taxon>Lottiidae</taxon>
        <taxon>Lottia</taxon>
    </lineage>
</organism>
<dbReference type="SUPFAM" id="SSF48619">
    <property type="entry name" value="Phospholipase A2, PLA2"/>
    <property type="match status" value="1"/>
</dbReference>
<dbReference type="Pfam" id="PF06951">
    <property type="entry name" value="PLA2G12"/>
    <property type="match status" value="1"/>
</dbReference>
<dbReference type="GO" id="GO:0004623">
    <property type="term" value="F:phospholipase A2 activity"/>
    <property type="evidence" value="ECO:0007669"/>
    <property type="project" value="InterPro"/>
</dbReference>
<evidence type="ECO:0000313" key="2">
    <source>
        <dbReference type="Proteomes" id="UP000030746"/>
    </source>
</evidence>
<dbReference type="GeneID" id="20233731"/>
<protein>
    <recommendedName>
        <fullName evidence="3">Phospholipase A2 domain-containing protein</fullName>
    </recommendedName>
</protein>
<dbReference type="RefSeq" id="XP_009044688.1">
    <property type="nucleotide sequence ID" value="XM_009046440.1"/>
</dbReference>
<evidence type="ECO:0000313" key="1">
    <source>
        <dbReference type="EMBL" id="ESP04645.1"/>
    </source>
</evidence>
<reference evidence="1 2" key="1">
    <citation type="journal article" date="2013" name="Nature">
        <title>Insights into bilaterian evolution from three spiralian genomes.</title>
        <authorList>
            <person name="Simakov O."/>
            <person name="Marletaz F."/>
            <person name="Cho S.J."/>
            <person name="Edsinger-Gonzales E."/>
            <person name="Havlak P."/>
            <person name="Hellsten U."/>
            <person name="Kuo D.H."/>
            <person name="Larsson T."/>
            <person name="Lv J."/>
            <person name="Arendt D."/>
            <person name="Savage R."/>
            <person name="Osoegawa K."/>
            <person name="de Jong P."/>
            <person name="Grimwood J."/>
            <person name="Chapman J.A."/>
            <person name="Shapiro H."/>
            <person name="Aerts A."/>
            <person name="Otillar R.P."/>
            <person name="Terry A.Y."/>
            <person name="Boore J.L."/>
            <person name="Grigoriev I.V."/>
            <person name="Lindberg D.R."/>
            <person name="Seaver E.C."/>
            <person name="Weisblat D.A."/>
            <person name="Putnam N.H."/>
            <person name="Rokhsar D.S."/>
        </authorList>
    </citation>
    <scope>NUCLEOTIDE SEQUENCE [LARGE SCALE GENOMIC DNA]</scope>
</reference>
<evidence type="ECO:0008006" key="3">
    <source>
        <dbReference type="Google" id="ProtNLM"/>
    </source>
</evidence>
<dbReference type="HOGENOM" id="CLU_153307_0_0_1"/>
<dbReference type="GO" id="GO:0005576">
    <property type="term" value="C:extracellular region"/>
    <property type="evidence" value="ECO:0007669"/>
    <property type="project" value="InterPro"/>
</dbReference>